<dbReference type="AlphaFoldDB" id="A0A417YLP5"/>
<organism evidence="6 7">
    <name type="scientific">Oceanobacillus profundus</name>
    <dbReference type="NCBI Taxonomy" id="372463"/>
    <lineage>
        <taxon>Bacteria</taxon>
        <taxon>Bacillati</taxon>
        <taxon>Bacillota</taxon>
        <taxon>Bacilli</taxon>
        <taxon>Bacillales</taxon>
        <taxon>Bacillaceae</taxon>
        <taxon>Oceanobacillus</taxon>
    </lineage>
</organism>
<evidence type="ECO:0000256" key="1">
    <source>
        <dbReference type="ARBA" id="ARBA00004141"/>
    </source>
</evidence>
<evidence type="ECO:0000256" key="2">
    <source>
        <dbReference type="ARBA" id="ARBA00022692"/>
    </source>
</evidence>
<keyword evidence="3 5" id="KW-1133">Transmembrane helix</keyword>
<gene>
    <name evidence="6" type="ORF">D1B32_03910</name>
</gene>
<feature type="transmembrane region" description="Helical" evidence="5">
    <location>
        <begin position="49"/>
        <end position="82"/>
    </location>
</feature>
<evidence type="ECO:0000256" key="5">
    <source>
        <dbReference type="SAM" id="Phobius"/>
    </source>
</evidence>
<dbReference type="RefSeq" id="WP_118888683.1">
    <property type="nucleotide sequence ID" value="NZ_PHUT01000002.1"/>
</dbReference>
<dbReference type="OrthoDB" id="2386058at2"/>
<reference evidence="6 7" key="1">
    <citation type="journal article" date="2007" name="Int. J. Syst. Evol. Microbiol.">
        <title>Oceanobacillus profundus sp. nov., isolated from a deep-sea sediment core.</title>
        <authorList>
            <person name="Kim Y.G."/>
            <person name="Choi D.H."/>
            <person name="Hyun S."/>
            <person name="Cho B.C."/>
        </authorList>
    </citation>
    <scope>NUCLEOTIDE SEQUENCE [LARGE SCALE GENOMIC DNA]</scope>
    <source>
        <strain evidence="6 7">DSM 18246</strain>
    </source>
</reference>
<feature type="transmembrane region" description="Helical" evidence="5">
    <location>
        <begin position="278"/>
        <end position="294"/>
    </location>
</feature>
<evidence type="ECO:0000256" key="4">
    <source>
        <dbReference type="ARBA" id="ARBA00023136"/>
    </source>
</evidence>
<feature type="transmembrane region" description="Helical" evidence="5">
    <location>
        <begin position="224"/>
        <end position="247"/>
    </location>
</feature>
<proteinExistence type="predicted"/>
<dbReference type="GO" id="GO:0022857">
    <property type="term" value="F:transmembrane transporter activity"/>
    <property type="evidence" value="ECO:0007669"/>
    <property type="project" value="InterPro"/>
</dbReference>
<feature type="transmembrane region" description="Helical" evidence="5">
    <location>
        <begin position="131"/>
        <end position="149"/>
    </location>
</feature>
<feature type="transmembrane region" description="Helical" evidence="5">
    <location>
        <begin position="88"/>
        <end position="111"/>
    </location>
</feature>
<evidence type="ECO:0000313" key="7">
    <source>
        <dbReference type="Proteomes" id="UP000285456"/>
    </source>
</evidence>
<feature type="transmembrane region" description="Helical" evidence="5">
    <location>
        <begin position="193"/>
        <end position="212"/>
    </location>
</feature>
<keyword evidence="2 5" id="KW-0812">Transmembrane</keyword>
<dbReference type="Pfam" id="PF00939">
    <property type="entry name" value="Na_sulph_symp"/>
    <property type="match status" value="1"/>
</dbReference>
<feature type="transmembrane region" description="Helical" evidence="5">
    <location>
        <begin position="15"/>
        <end position="37"/>
    </location>
</feature>
<dbReference type="EMBL" id="QWEH01000002">
    <property type="protein sequence ID" value="RHW34321.1"/>
    <property type="molecule type" value="Genomic_DNA"/>
</dbReference>
<protein>
    <submittedName>
        <fullName evidence="6">SLC13 family permease</fullName>
    </submittedName>
</protein>
<feature type="transmembrane region" description="Helical" evidence="5">
    <location>
        <begin position="300"/>
        <end position="317"/>
    </location>
</feature>
<comment type="caution">
    <text evidence="6">The sequence shown here is derived from an EMBL/GenBank/DDBJ whole genome shotgun (WGS) entry which is preliminary data.</text>
</comment>
<evidence type="ECO:0000256" key="3">
    <source>
        <dbReference type="ARBA" id="ARBA00022989"/>
    </source>
</evidence>
<evidence type="ECO:0000313" key="6">
    <source>
        <dbReference type="EMBL" id="RHW34321.1"/>
    </source>
</evidence>
<comment type="subcellular location">
    <subcellularLocation>
        <location evidence="1">Membrane</location>
        <topology evidence="1">Multi-pass membrane protein</topology>
    </subcellularLocation>
</comment>
<sequence>MKFTFNTDLHKQIKIIVYLFLFTLAVAIFLSGGLSVLERFSVDQQLTLGLLVFAVYLWIAAPIPTGASSFLILALMLLLNLVDTVEEALAGFLSPAIYFILLLSIISHVLVKVGLDQVVSRFLIRCSRGGIRFIIIGLPLFVLISPIILPSAVARFKILFPLIQNMNYLYGFAEKSIFKKYSLYIIGMLNQNVTTVIFTGGGFPILASQLIRDYNIADLGWVEWFIMIAPPLWLGSIFMVLFVWYYLKITMPDEKITAFLNKEKDINEERGEVFSTKFWFVLVSFFLMIIVWIVTDQEKVPLLLPPMLLVAFYFTLFQK</sequence>
<dbReference type="InterPro" id="IPR001898">
    <property type="entry name" value="SLC13A/DASS"/>
</dbReference>
<dbReference type="Proteomes" id="UP000285456">
    <property type="component" value="Unassembled WGS sequence"/>
</dbReference>
<keyword evidence="4 5" id="KW-0472">Membrane</keyword>
<dbReference type="GO" id="GO:0016020">
    <property type="term" value="C:membrane"/>
    <property type="evidence" value="ECO:0007669"/>
    <property type="project" value="UniProtKB-SubCell"/>
</dbReference>
<keyword evidence="7" id="KW-1185">Reference proteome</keyword>
<accession>A0A417YLP5</accession>
<name>A0A417YLP5_9BACI</name>